<dbReference type="Proteomes" id="UP000250079">
    <property type="component" value="Chromosome"/>
</dbReference>
<gene>
    <name evidence="2" type="ORF">IMCC3135_21015</name>
</gene>
<protein>
    <recommendedName>
        <fullName evidence="1">Autotransporter domain-containing protein</fullName>
    </recommendedName>
</protein>
<reference evidence="2 3" key="1">
    <citation type="submission" date="2016-12" db="EMBL/GenBank/DDBJ databases">
        <authorList>
            <person name="Song W.-J."/>
            <person name="Kurnit D.M."/>
        </authorList>
    </citation>
    <scope>NUCLEOTIDE SEQUENCE [LARGE SCALE GENOMIC DNA]</scope>
    <source>
        <strain evidence="2 3">IMCC3135</strain>
    </source>
</reference>
<dbReference type="KEGG" id="gai:IMCC3135_21015"/>
<dbReference type="InterPro" id="IPR036709">
    <property type="entry name" value="Autotransporte_beta_dom_sf"/>
</dbReference>
<organism evidence="2 3">
    <name type="scientific">Granulosicoccus antarcticus IMCC3135</name>
    <dbReference type="NCBI Taxonomy" id="1192854"/>
    <lineage>
        <taxon>Bacteria</taxon>
        <taxon>Pseudomonadati</taxon>
        <taxon>Pseudomonadota</taxon>
        <taxon>Gammaproteobacteria</taxon>
        <taxon>Chromatiales</taxon>
        <taxon>Granulosicoccaceae</taxon>
        <taxon>Granulosicoccus</taxon>
    </lineage>
</organism>
<dbReference type="SUPFAM" id="SSF103515">
    <property type="entry name" value="Autotransporter"/>
    <property type="match status" value="1"/>
</dbReference>
<accession>A0A2Z2NZG6</accession>
<dbReference type="PROSITE" id="PS51208">
    <property type="entry name" value="AUTOTRANSPORTER"/>
    <property type="match status" value="1"/>
</dbReference>
<dbReference type="RefSeq" id="WP_157736153.1">
    <property type="nucleotide sequence ID" value="NZ_CP018632.1"/>
</dbReference>
<dbReference type="Pfam" id="PF03797">
    <property type="entry name" value="Autotransporter"/>
    <property type="match status" value="1"/>
</dbReference>
<dbReference type="EMBL" id="CP018632">
    <property type="protein sequence ID" value="ASJ74280.1"/>
    <property type="molecule type" value="Genomic_DNA"/>
</dbReference>
<dbReference type="OrthoDB" id="5699539at2"/>
<dbReference type="AlphaFoldDB" id="A0A2Z2NZG6"/>
<dbReference type="SMART" id="SM00869">
    <property type="entry name" value="Autotransporter"/>
    <property type="match status" value="1"/>
</dbReference>
<name>A0A2Z2NZG6_9GAMM</name>
<proteinExistence type="predicted"/>
<dbReference type="Gene3D" id="2.40.128.130">
    <property type="entry name" value="Autotransporter beta-domain"/>
    <property type="match status" value="1"/>
</dbReference>
<feature type="domain" description="Autotransporter" evidence="1">
    <location>
        <begin position="84"/>
        <end position="408"/>
    </location>
</feature>
<evidence type="ECO:0000259" key="1">
    <source>
        <dbReference type="PROSITE" id="PS51208"/>
    </source>
</evidence>
<evidence type="ECO:0000313" key="3">
    <source>
        <dbReference type="Proteomes" id="UP000250079"/>
    </source>
</evidence>
<keyword evidence="3" id="KW-1185">Reference proteome</keyword>
<sequence length="408" mass="43422">MSLSDAVASCPTIDFSENSNLDPLSPFNSDLDTIDLASAAGLRTLEFGTNFQRRSANLSGQNPLIVASNQESDISGSAAGDEDGISSRIGLLVSAFGATGDEQSINPGAGIDWDTTATALSIDYALSSTSFVGVMLGASKVSGCSAPKDNFTTTGSVNVVSNDVEGSFDVFSFYGIHENDTYYIDGIVSIGSGEFDFRRAQTVNGLRDEDSFILLDRVNEVIVAETNSDLVRASFATGLKRQYRQFEYSPYTRLSYAQVSIDGYREQLDLANSPGHPAPGSGGGFALRLTDQEVESLTTGVGFGSTYVISTAVAVVSLKGDFEWIHEFKDTSSSLRGSLAGFSQGTVSNAAVAQRFPERQLDSDYFYLGGGATAVLRSGLQLFANLQSLLGYENVSETYLGAGIRYEF</sequence>
<dbReference type="InterPro" id="IPR005546">
    <property type="entry name" value="Autotransporte_beta"/>
</dbReference>
<evidence type="ECO:0000313" key="2">
    <source>
        <dbReference type="EMBL" id="ASJ74280.1"/>
    </source>
</evidence>